<dbReference type="EMBL" id="CH474093">
    <property type="protein sequence ID" value="EDL84597.1"/>
    <property type="molecule type" value="Genomic_DNA"/>
</dbReference>
<feature type="transmembrane region" description="Helical" evidence="11">
    <location>
        <begin position="244"/>
        <end position="266"/>
    </location>
</feature>
<sequence>MEQCAPCVDQKKPEYWENNTDIVLGYYQEFRELLNIIMKKMLLVYNYSMTGYHTIQRRRGCYVVPGGHFSHGFVELTFNNHDYIMLNEDLETWSVVGKAAEMIRQDFEEENFAKYMREYLRGPCVEGILGLLQYGEKALLRAGTPKTHVTHKVTADGKITLRCWALNFYPAEITLIWQKDGSNKTQDVEVIETRPSGDGNFQKWAAVVVPSGEEQRFTCHVEHERLPKPITLRWESPQSINSTMAIAIAVVLGALLMGAVLTFFIWKRRTKG</sequence>
<evidence type="ECO:0000256" key="2">
    <source>
        <dbReference type="ARBA" id="ARBA00004479"/>
    </source>
</evidence>
<evidence type="ECO:0000256" key="1">
    <source>
        <dbReference type="ARBA" id="ARBA00002297"/>
    </source>
</evidence>
<dbReference type="PANTHER" id="PTHR16675:SF243">
    <property type="entry name" value="H-2 CLASS I HISTOCOMPATIBILITY ANTIGEN, TLA(B) ALPHA CHAIN-RELATED"/>
    <property type="match status" value="1"/>
</dbReference>
<comment type="function">
    <text evidence="1">Involved in the presentation of foreign antigens to the immune system.</text>
</comment>
<dbReference type="InterPro" id="IPR011161">
    <property type="entry name" value="MHC_I-like_Ag-recog"/>
</dbReference>
<organism evidence="13 14">
    <name type="scientific">Rattus norvegicus</name>
    <name type="common">Rat</name>
    <dbReference type="NCBI Taxonomy" id="10116"/>
    <lineage>
        <taxon>Eukaryota</taxon>
        <taxon>Metazoa</taxon>
        <taxon>Chordata</taxon>
        <taxon>Craniata</taxon>
        <taxon>Vertebrata</taxon>
        <taxon>Euteleostomi</taxon>
        <taxon>Mammalia</taxon>
        <taxon>Eutheria</taxon>
        <taxon>Euarchontoglires</taxon>
        <taxon>Glires</taxon>
        <taxon>Rodentia</taxon>
        <taxon>Myomorpha</taxon>
        <taxon>Muroidea</taxon>
        <taxon>Muridae</taxon>
        <taxon>Murinae</taxon>
        <taxon>Rattus</taxon>
    </lineage>
</organism>
<comment type="similarity">
    <text evidence="3 10">Belongs to the MHC class I family.</text>
</comment>
<dbReference type="InterPro" id="IPR007110">
    <property type="entry name" value="Ig-like_dom"/>
</dbReference>
<keyword evidence="8 11" id="KW-0472">Membrane</keyword>
<evidence type="ECO:0000256" key="6">
    <source>
        <dbReference type="ARBA" id="ARBA00022859"/>
    </source>
</evidence>
<evidence type="ECO:0000259" key="12">
    <source>
        <dbReference type="PROSITE" id="PS50835"/>
    </source>
</evidence>
<reference evidence="13 14" key="1">
    <citation type="submission" date="2005-09" db="EMBL/GenBank/DDBJ databases">
        <authorList>
            <person name="Mural R.J."/>
            <person name="Li P.W."/>
            <person name="Adams M.D."/>
            <person name="Amanatides P.G."/>
            <person name="Baden-Tillson H."/>
            <person name="Barnstead M."/>
            <person name="Chin S.H."/>
            <person name="Dew I."/>
            <person name="Evans C.A."/>
            <person name="Ferriera S."/>
            <person name="Flanigan M."/>
            <person name="Fosler C."/>
            <person name="Glodek A."/>
            <person name="Gu Z."/>
            <person name="Holt R.A."/>
            <person name="Jennings D."/>
            <person name="Kraft C.L."/>
            <person name="Lu F."/>
            <person name="Nguyen T."/>
            <person name="Nusskern D.R."/>
            <person name="Pfannkoch C.M."/>
            <person name="Sitter C."/>
            <person name="Sutton G.G."/>
            <person name="Venter J.C."/>
            <person name="Wang Z."/>
            <person name="Woodage T."/>
            <person name="Zheng X.H."/>
            <person name="Zhong F."/>
        </authorList>
    </citation>
    <scope>NUCLEOTIDE SEQUENCE [LARGE SCALE GENOMIC DNA]</scope>
    <source>
        <strain>BN</strain>
        <strain evidence="14">Sprague-Dawley</strain>
    </source>
</reference>
<dbReference type="InterPro" id="IPR011162">
    <property type="entry name" value="MHC_I/II-like_Ag-recog"/>
</dbReference>
<dbReference type="GO" id="GO:0098553">
    <property type="term" value="C:lumenal side of endoplasmic reticulum membrane"/>
    <property type="evidence" value="ECO:0007669"/>
    <property type="project" value="UniProtKB-ARBA"/>
</dbReference>
<evidence type="ECO:0000313" key="14">
    <source>
        <dbReference type="Proteomes" id="UP000234681"/>
    </source>
</evidence>
<dbReference type="InterPro" id="IPR013783">
    <property type="entry name" value="Ig-like_fold"/>
</dbReference>
<evidence type="ECO:0000256" key="3">
    <source>
        <dbReference type="ARBA" id="ARBA00006909"/>
    </source>
</evidence>
<dbReference type="Gene3D" id="3.30.500.10">
    <property type="entry name" value="MHC class I-like antigen recognition-like"/>
    <property type="match status" value="1"/>
</dbReference>
<dbReference type="PROSITE" id="PS50835">
    <property type="entry name" value="IG_LIKE"/>
    <property type="match status" value="1"/>
</dbReference>
<dbReference type="SMART" id="SM00407">
    <property type="entry name" value="IGc1"/>
    <property type="match status" value="1"/>
</dbReference>
<dbReference type="InterPro" id="IPR001039">
    <property type="entry name" value="MHC_I_a_a1/a2"/>
</dbReference>
<dbReference type="AlphaFoldDB" id="A6KR92"/>
<dbReference type="Pfam" id="PF07654">
    <property type="entry name" value="C1-set"/>
    <property type="match status" value="1"/>
</dbReference>
<evidence type="ECO:0000256" key="9">
    <source>
        <dbReference type="ARBA" id="ARBA00023180"/>
    </source>
</evidence>
<protein>
    <submittedName>
        <fullName evidence="13">RCG64182</fullName>
    </submittedName>
</protein>
<comment type="subcellular location">
    <subcellularLocation>
        <location evidence="2">Membrane</location>
        <topology evidence="2">Single-pass type I membrane protein</topology>
    </subcellularLocation>
</comment>
<dbReference type="PROSITE" id="PS00290">
    <property type="entry name" value="IG_MHC"/>
    <property type="match status" value="1"/>
</dbReference>
<dbReference type="FunFam" id="2.60.40.10:FF:000014">
    <property type="entry name" value="H-2 class I histocompatibility antigen, alpha chain"/>
    <property type="match status" value="1"/>
</dbReference>
<keyword evidence="7 11" id="KW-1133">Transmembrane helix</keyword>
<evidence type="ECO:0000256" key="8">
    <source>
        <dbReference type="ARBA" id="ARBA00023136"/>
    </source>
</evidence>
<dbReference type="PANTHER" id="PTHR16675">
    <property type="entry name" value="MHC CLASS I-RELATED"/>
    <property type="match status" value="1"/>
</dbReference>
<dbReference type="InterPro" id="IPR037055">
    <property type="entry name" value="MHC_I-like_Ag-recog_sf"/>
</dbReference>
<dbReference type="InterPro" id="IPR003597">
    <property type="entry name" value="Ig_C1-set"/>
</dbReference>
<proteinExistence type="inferred from homology"/>
<evidence type="ECO:0000256" key="7">
    <source>
        <dbReference type="ARBA" id="ARBA00022989"/>
    </source>
</evidence>
<dbReference type="PRINTS" id="PR01638">
    <property type="entry name" value="MHCCLASSI"/>
</dbReference>
<name>A6KR92_RAT</name>
<dbReference type="SUPFAM" id="SSF54452">
    <property type="entry name" value="MHC antigen-recognition domain"/>
    <property type="match status" value="1"/>
</dbReference>
<evidence type="ECO:0000256" key="5">
    <source>
        <dbReference type="ARBA" id="ARBA00022692"/>
    </source>
</evidence>
<dbReference type="GO" id="GO:0042612">
    <property type="term" value="C:MHC class I protein complex"/>
    <property type="evidence" value="ECO:0007669"/>
    <property type="project" value="UniProtKB-KW"/>
</dbReference>
<keyword evidence="9" id="KW-0325">Glycoprotein</keyword>
<feature type="non-terminal residue" evidence="13">
    <location>
        <position position="272"/>
    </location>
</feature>
<dbReference type="InterPro" id="IPR036179">
    <property type="entry name" value="Ig-like_dom_sf"/>
</dbReference>
<dbReference type="GO" id="GO:0002474">
    <property type="term" value="P:antigen processing and presentation of peptide antigen via MHC class I"/>
    <property type="evidence" value="ECO:0007669"/>
    <property type="project" value="UniProtKB-KW"/>
</dbReference>
<feature type="domain" description="Ig-like" evidence="12">
    <location>
        <begin position="145"/>
        <end position="231"/>
    </location>
</feature>
<dbReference type="InterPro" id="IPR003006">
    <property type="entry name" value="Ig/MHC_CS"/>
</dbReference>
<accession>A6KR92</accession>
<gene>
    <name evidence="13" type="ORF">rCG_64182</name>
</gene>
<evidence type="ECO:0000256" key="11">
    <source>
        <dbReference type="SAM" id="Phobius"/>
    </source>
</evidence>
<dbReference type="SUPFAM" id="SSF48726">
    <property type="entry name" value="Immunoglobulin"/>
    <property type="match status" value="1"/>
</dbReference>
<dbReference type="Pfam" id="PF00129">
    <property type="entry name" value="MHC_I"/>
    <property type="match status" value="1"/>
</dbReference>
<dbReference type="GO" id="GO:0030670">
    <property type="term" value="C:phagocytic vesicle membrane"/>
    <property type="evidence" value="ECO:0007669"/>
    <property type="project" value="UniProtKB-ARBA"/>
</dbReference>
<dbReference type="InterPro" id="IPR050208">
    <property type="entry name" value="MHC_class-I_related"/>
</dbReference>
<evidence type="ECO:0000256" key="4">
    <source>
        <dbReference type="ARBA" id="ARBA00022451"/>
    </source>
</evidence>
<dbReference type="CDD" id="cd07698">
    <property type="entry name" value="IgC1_MHC_I_alpha3"/>
    <property type="match status" value="1"/>
</dbReference>
<keyword evidence="4" id="KW-0490">MHC I</keyword>
<evidence type="ECO:0000256" key="10">
    <source>
        <dbReference type="RuleBase" id="RU004439"/>
    </source>
</evidence>
<dbReference type="Gene3D" id="2.60.40.10">
    <property type="entry name" value="Immunoglobulins"/>
    <property type="match status" value="1"/>
</dbReference>
<evidence type="ECO:0000313" key="13">
    <source>
        <dbReference type="EMBL" id="EDL84597.1"/>
    </source>
</evidence>
<dbReference type="Proteomes" id="UP000234681">
    <property type="component" value="Chromosome 20"/>
</dbReference>
<keyword evidence="6" id="KW-0391">Immunity</keyword>
<keyword evidence="5 11" id="KW-0812">Transmembrane</keyword>